<name>A0ABV6G4H5_9GAMM</name>
<dbReference type="RefSeq" id="WP_169433451.1">
    <property type="nucleotide sequence ID" value="NZ_JBHLVX010000043.1"/>
</dbReference>
<proteinExistence type="predicted"/>
<comment type="caution">
    <text evidence="1">The sequence shown here is derived from an EMBL/GenBank/DDBJ whole genome shotgun (WGS) entry which is preliminary data.</text>
</comment>
<protein>
    <submittedName>
        <fullName evidence="1">Terminase large subunit domain-containing protein</fullName>
    </submittedName>
</protein>
<accession>A0ABV6G4H5</accession>
<dbReference type="EMBL" id="JBHLVX010000043">
    <property type="protein sequence ID" value="MFC0268568.1"/>
    <property type="molecule type" value="Genomic_DNA"/>
</dbReference>
<dbReference type="Proteomes" id="UP001589814">
    <property type="component" value="Unassembled WGS sequence"/>
</dbReference>
<gene>
    <name evidence="1" type="ORF">ACFFHW_11355</name>
</gene>
<organism evidence="1 2">
    <name type="scientific">Kushneria aurantia</name>
    <dbReference type="NCBI Taxonomy" id="504092"/>
    <lineage>
        <taxon>Bacteria</taxon>
        <taxon>Pseudomonadati</taxon>
        <taxon>Pseudomonadota</taxon>
        <taxon>Gammaproteobacteria</taxon>
        <taxon>Oceanospirillales</taxon>
        <taxon>Halomonadaceae</taxon>
        <taxon>Kushneria</taxon>
    </lineage>
</organism>
<reference evidence="1 2" key="1">
    <citation type="submission" date="2024-09" db="EMBL/GenBank/DDBJ databases">
        <authorList>
            <person name="Sun Q."/>
            <person name="Mori K."/>
        </authorList>
    </citation>
    <scope>NUCLEOTIDE SEQUENCE [LARGE SCALE GENOMIC DNA]</scope>
    <source>
        <strain evidence="1 2">CCM 7415</strain>
    </source>
</reference>
<keyword evidence="2" id="KW-1185">Reference proteome</keyword>
<dbReference type="Pfam" id="PF03237">
    <property type="entry name" value="Terminase_6N"/>
    <property type="match status" value="1"/>
</dbReference>
<evidence type="ECO:0000313" key="2">
    <source>
        <dbReference type="Proteomes" id="UP001589814"/>
    </source>
</evidence>
<sequence>MSSDHRNAKLALLRALQERDRRRRYNLIDQLFPDNGLLRRELYPRHMEFFRAGAFHRERLFLAANRVGKTIAGGGECTWHLTGDYPHWWPGRRFTRATWGMAAGDTSQTTRDIIQHKLCGGLWGTDEWGTGLIPRHRLGKPTPSRGIANLYEEIPVRHISGDWSRLKLRSYDQGRRIFQGTELDFFWPDEEVPQDVYEEGLIRTMTTGGMIMMTFTPLQGLTPLVVSFLESRHEQEPV</sequence>
<evidence type="ECO:0000313" key="1">
    <source>
        <dbReference type="EMBL" id="MFC0268568.1"/>
    </source>
</evidence>